<evidence type="ECO:0000313" key="1">
    <source>
        <dbReference type="EMBL" id="MCF6136122.1"/>
    </source>
</evidence>
<dbReference type="EMBL" id="JAKIJS010000001">
    <property type="protein sequence ID" value="MCF6136122.1"/>
    <property type="molecule type" value="Genomic_DNA"/>
</dbReference>
<accession>A0ABS9GTG0</accession>
<name>A0ABS9GTG0_9BACL</name>
<reference evidence="1 2" key="1">
    <citation type="submission" date="2022-01" db="EMBL/GenBank/DDBJ databases">
        <title>Alkalihalobacillus sp. EGI L200015, a novel bacterium isolated from a salt lake sediment.</title>
        <authorList>
            <person name="Gao L."/>
            <person name="Fang B.-Z."/>
            <person name="Li W.-J."/>
        </authorList>
    </citation>
    <scope>NUCLEOTIDE SEQUENCE [LARGE SCALE GENOMIC DNA]</scope>
    <source>
        <strain evidence="1 2">KCTC 12718</strain>
    </source>
</reference>
<organism evidence="1 2">
    <name type="scientific">Pseudalkalibacillus berkeleyi</name>
    <dbReference type="NCBI Taxonomy" id="1069813"/>
    <lineage>
        <taxon>Bacteria</taxon>
        <taxon>Bacillati</taxon>
        <taxon>Bacillota</taxon>
        <taxon>Bacilli</taxon>
        <taxon>Bacillales</taxon>
        <taxon>Fictibacillaceae</taxon>
        <taxon>Pseudalkalibacillus</taxon>
    </lineage>
</organism>
<protein>
    <submittedName>
        <fullName evidence="1">Late competence development ComFB family protein</fullName>
    </submittedName>
</protein>
<proteinExistence type="predicted"/>
<dbReference type="Pfam" id="PF10719">
    <property type="entry name" value="ComFB"/>
    <property type="match status" value="1"/>
</dbReference>
<dbReference type="Proteomes" id="UP001649381">
    <property type="component" value="Unassembled WGS sequence"/>
</dbReference>
<dbReference type="RefSeq" id="WP_236330282.1">
    <property type="nucleotide sequence ID" value="NZ_JAKIJS010000001.1"/>
</dbReference>
<sequence length="92" mass="10689">MSKPYFNVLEEIIPTLVTVTLNSPDYQTVCRCQTCTNDIIALTLNSIPARYITTPEKREIIFRLYNQTFMRTALNKHIVKAIYVVRKSPNHD</sequence>
<evidence type="ECO:0000313" key="2">
    <source>
        <dbReference type="Proteomes" id="UP001649381"/>
    </source>
</evidence>
<comment type="caution">
    <text evidence="1">The sequence shown here is derived from an EMBL/GenBank/DDBJ whole genome shotgun (WGS) entry which is preliminary data.</text>
</comment>
<dbReference type="InterPro" id="IPR019657">
    <property type="entry name" value="ComFB"/>
</dbReference>
<gene>
    <name evidence="1" type="ORF">L2716_00180</name>
</gene>
<keyword evidence="2" id="KW-1185">Reference proteome</keyword>